<evidence type="ECO:0000313" key="11">
    <source>
        <dbReference type="Proteomes" id="UP000187013"/>
    </source>
</evidence>
<evidence type="ECO:0000256" key="6">
    <source>
        <dbReference type="ARBA" id="ARBA00022840"/>
    </source>
</evidence>
<dbReference type="InterPro" id="IPR000719">
    <property type="entry name" value="Prot_kinase_dom"/>
</dbReference>
<dbReference type="GO" id="GO:0005524">
    <property type="term" value="F:ATP binding"/>
    <property type="evidence" value="ECO:0007669"/>
    <property type="project" value="UniProtKB-KW"/>
</dbReference>
<evidence type="ECO:0000256" key="3">
    <source>
        <dbReference type="ARBA" id="ARBA00022679"/>
    </source>
</evidence>
<evidence type="ECO:0000256" key="7">
    <source>
        <dbReference type="ARBA" id="ARBA00047899"/>
    </source>
</evidence>
<name>A0A1Q3AHF2_ZYGRO</name>
<keyword evidence="5" id="KW-0418">Kinase</keyword>
<feature type="domain" description="Protein kinase" evidence="9">
    <location>
        <begin position="84"/>
        <end position="469"/>
    </location>
</feature>
<protein>
    <recommendedName>
        <fullName evidence="1">non-specific serine/threonine protein kinase</fullName>
        <ecNumber evidence="1">2.7.11.1</ecNumber>
    </recommendedName>
</protein>
<gene>
    <name evidence="10" type="ORF">ZYGR_0AS03930</name>
</gene>
<evidence type="ECO:0000256" key="4">
    <source>
        <dbReference type="ARBA" id="ARBA00022741"/>
    </source>
</evidence>
<organism evidence="10 11">
    <name type="scientific">Zygosaccharomyces rouxii</name>
    <dbReference type="NCBI Taxonomy" id="4956"/>
    <lineage>
        <taxon>Eukaryota</taxon>
        <taxon>Fungi</taxon>
        <taxon>Dikarya</taxon>
        <taxon>Ascomycota</taxon>
        <taxon>Saccharomycotina</taxon>
        <taxon>Saccharomycetes</taxon>
        <taxon>Saccharomycetales</taxon>
        <taxon>Saccharomycetaceae</taxon>
        <taxon>Zygosaccharomyces</taxon>
    </lineage>
</organism>
<accession>A0A1Q3AHF2</accession>
<proteinExistence type="predicted"/>
<sequence>MTSVTVTSLAQSIYSGSSETLNEIDEEIVVEGSGIVLESDSDSTVIGKNYSVDDLYLEEPLSEYCFGGYHRGYVGEVLGPDDQYVLLRKLGWGGYCTVWLAHDKRNDRCVAIKIHKSSAEYSHAARRELQILRKVENVARSSSHPGSPHVVELLDAFAHLGPHGLHVCLVFEPLNESLLSLLGQCHQGGTCNLKEAGTTCVKDGLPLELVKEVTRQVLLALDFLHKECGIVHSDIKPENVMLEFPELPTKWEVAKFLHEYSLQEQTRSANDFTKSTMSGPLPSPLFHTFTEDVDGFSKPDFAHACGKNWRNFFKVKLVDFGNACPLENKTQGYNVQTFEYRAPEIFLQYPEWGYAADVWSAACLFSEMCTTRYLFRAENNWPQASSQLELFSTTLGPASDSFLDKCILSKDYQHCVKNCQFRSISENLREELGVDRVLADRIEQFMAPMLRWDPAERADAMTSANHPFLRNEKLVHAGKLKGTIAKPLSIKAPLAKSLKKFLKVGSFSF</sequence>
<dbReference type="PANTHER" id="PTHR47634">
    <property type="entry name" value="PROTEIN KINASE DOMAIN-CONTAINING PROTEIN-RELATED"/>
    <property type="match status" value="1"/>
</dbReference>
<dbReference type="EMBL" id="BDGX01000045">
    <property type="protein sequence ID" value="GAV55070.1"/>
    <property type="molecule type" value="Genomic_DNA"/>
</dbReference>
<dbReference type="InterPro" id="IPR051334">
    <property type="entry name" value="SRPK"/>
</dbReference>
<dbReference type="PROSITE" id="PS00108">
    <property type="entry name" value="PROTEIN_KINASE_ST"/>
    <property type="match status" value="1"/>
</dbReference>
<dbReference type="AlphaFoldDB" id="A0A1Q3AHF2"/>
<evidence type="ECO:0000256" key="1">
    <source>
        <dbReference type="ARBA" id="ARBA00012513"/>
    </source>
</evidence>
<dbReference type="GO" id="GO:0000245">
    <property type="term" value="P:spliceosomal complex assembly"/>
    <property type="evidence" value="ECO:0007669"/>
    <property type="project" value="TreeGrafter"/>
</dbReference>
<evidence type="ECO:0000256" key="5">
    <source>
        <dbReference type="ARBA" id="ARBA00022777"/>
    </source>
</evidence>
<evidence type="ECO:0000256" key="2">
    <source>
        <dbReference type="ARBA" id="ARBA00022527"/>
    </source>
</evidence>
<dbReference type="Proteomes" id="UP000187013">
    <property type="component" value="Unassembled WGS sequence"/>
</dbReference>
<evidence type="ECO:0000256" key="8">
    <source>
        <dbReference type="ARBA" id="ARBA00048679"/>
    </source>
</evidence>
<dbReference type="Gene3D" id="1.10.510.10">
    <property type="entry name" value="Transferase(Phosphotransferase) domain 1"/>
    <property type="match status" value="1"/>
</dbReference>
<dbReference type="InterPro" id="IPR011009">
    <property type="entry name" value="Kinase-like_dom_sf"/>
</dbReference>
<reference evidence="10 11" key="1">
    <citation type="submission" date="2016-08" db="EMBL/GenBank/DDBJ databases">
        <title>Draft genome sequence of allopolyploid Zygosaccharomyces rouxii.</title>
        <authorList>
            <person name="Watanabe J."/>
            <person name="Uehara K."/>
            <person name="Mogi Y."/>
            <person name="Tsukioka Y."/>
        </authorList>
    </citation>
    <scope>NUCLEOTIDE SEQUENCE [LARGE SCALE GENOMIC DNA]</scope>
    <source>
        <strain evidence="10 11">NBRC 110957</strain>
    </source>
</reference>
<dbReference type="InterPro" id="IPR008271">
    <property type="entry name" value="Ser/Thr_kinase_AS"/>
</dbReference>
<keyword evidence="4" id="KW-0547">Nucleotide-binding</keyword>
<dbReference type="EC" id="2.7.11.1" evidence="1"/>
<dbReference type="PANTHER" id="PTHR47634:SF9">
    <property type="entry name" value="PROTEIN KINASE DOMAIN-CONTAINING PROTEIN-RELATED"/>
    <property type="match status" value="1"/>
</dbReference>
<dbReference type="GO" id="GO:0004674">
    <property type="term" value="F:protein serine/threonine kinase activity"/>
    <property type="evidence" value="ECO:0007669"/>
    <property type="project" value="UniProtKB-KW"/>
</dbReference>
<keyword evidence="2" id="KW-0723">Serine/threonine-protein kinase</keyword>
<dbReference type="PROSITE" id="PS50011">
    <property type="entry name" value="PROTEIN_KINASE_DOM"/>
    <property type="match status" value="1"/>
</dbReference>
<dbReference type="SUPFAM" id="SSF56112">
    <property type="entry name" value="Protein kinase-like (PK-like)"/>
    <property type="match status" value="1"/>
</dbReference>
<evidence type="ECO:0000259" key="9">
    <source>
        <dbReference type="PROSITE" id="PS50011"/>
    </source>
</evidence>
<comment type="catalytic activity">
    <reaction evidence="8">
        <text>L-seryl-[protein] + ATP = O-phospho-L-seryl-[protein] + ADP + H(+)</text>
        <dbReference type="Rhea" id="RHEA:17989"/>
        <dbReference type="Rhea" id="RHEA-COMP:9863"/>
        <dbReference type="Rhea" id="RHEA-COMP:11604"/>
        <dbReference type="ChEBI" id="CHEBI:15378"/>
        <dbReference type="ChEBI" id="CHEBI:29999"/>
        <dbReference type="ChEBI" id="CHEBI:30616"/>
        <dbReference type="ChEBI" id="CHEBI:83421"/>
        <dbReference type="ChEBI" id="CHEBI:456216"/>
        <dbReference type="EC" id="2.7.11.1"/>
    </reaction>
</comment>
<dbReference type="SMART" id="SM00220">
    <property type="entry name" value="S_TKc"/>
    <property type="match status" value="1"/>
</dbReference>
<dbReference type="OrthoDB" id="2649at2759"/>
<evidence type="ECO:0000313" key="10">
    <source>
        <dbReference type="EMBL" id="GAV55070.1"/>
    </source>
</evidence>
<comment type="caution">
    <text evidence="10">The sequence shown here is derived from an EMBL/GenBank/DDBJ whole genome shotgun (WGS) entry which is preliminary data.</text>
</comment>
<dbReference type="Gene3D" id="3.30.200.20">
    <property type="entry name" value="Phosphorylase Kinase, domain 1"/>
    <property type="match status" value="1"/>
</dbReference>
<comment type="catalytic activity">
    <reaction evidence="7">
        <text>L-threonyl-[protein] + ATP = O-phospho-L-threonyl-[protein] + ADP + H(+)</text>
        <dbReference type="Rhea" id="RHEA:46608"/>
        <dbReference type="Rhea" id="RHEA-COMP:11060"/>
        <dbReference type="Rhea" id="RHEA-COMP:11605"/>
        <dbReference type="ChEBI" id="CHEBI:15378"/>
        <dbReference type="ChEBI" id="CHEBI:30013"/>
        <dbReference type="ChEBI" id="CHEBI:30616"/>
        <dbReference type="ChEBI" id="CHEBI:61977"/>
        <dbReference type="ChEBI" id="CHEBI:456216"/>
        <dbReference type="EC" id="2.7.11.1"/>
    </reaction>
</comment>
<keyword evidence="6" id="KW-0067">ATP-binding</keyword>
<dbReference type="GO" id="GO:0050684">
    <property type="term" value="P:regulation of mRNA processing"/>
    <property type="evidence" value="ECO:0007669"/>
    <property type="project" value="TreeGrafter"/>
</dbReference>
<dbReference type="Pfam" id="PF00069">
    <property type="entry name" value="Pkinase"/>
    <property type="match status" value="2"/>
</dbReference>
<keyword evidence="3" id="KW-0808">Transferase</keyword>